<dbReference type="Proteomes" id="UP001596434">
    <property type="component" value="Unassembled WGS sequence"/>
</dbReference>
<comment type="caution">
    <text evidence="8">The sequence shown here is derived from an EMBL/GenBank/DDBJ whole genome shotgun (WGS) entry which is preliminary data.</text>
</comment>
<comment type="similarity">
    <text evidence="2">Belongs to the PdaD family.</text>
</comment>
<dbReference type="SFLD" id="SFLDS00055">
    <property type="entry name" value="Pyruvoyl-Dependent_Histidine/A"/>
    <property type="match status" value="1"/>
</dbReference>
<sequence>MSDTIDLAWGHGDAGTPLSAFDAALADAGIHNYNLVTYSSVIPPNRSVVRTGRVEADYGVGRPVGTVLAAAETTRSNETVAAGLGWIRAEEGGVLMESTAGSEAAVRSDLHEKLADAKAVRDWNWRGNAELEVREHTVDRTGAVVVAAVYGPLAYADTSAGSVR</sequence>
<evidence type="ECO:0000313" key="9">
    <source>
        <dbReference type="Proteomes" id="UP001596434"/>
    </source>
</evidence>
<keyword evidence="5" id="KW-0456">Lyase</keyword>
<dbReference type="PANTHER" id="PTHR40438:SF1">
    <property type="entry name" value="PYRUVOYL-DEPENDENT ARGININE DECARBOXYLASE"/>
    <property type="match status" value="1"/>
</dbReference>
<dbReference type="PANTHER" id="PTHR40438">
    <property type="entry name" value="PYRUVOYL-DEPENDENT ARGININE DECARBOXYLASE"/>
    <property type="match status" value="1"/>
</dbReference>
<dbReference type="Gene3D" id="3.50.20.10">
    <property type="entry name" value="Pyruvoyl-Dependent Histidine Decarboxylase, subunit B"/>
    <property type="match status" value="1"/>
</dbReference>
<dbReference type="SUPFAM" id="SSF56271">
    <property type="entry name" value="Pyruvoyl-dependent histidine and arginine decarboxylases"/>
    <property type="match status" value="1"/>
</dbReference>
<dbReference type="EMBL" id="JBHTAT010000001">
    <property type="protein sequence ID" value="MFC7255421.1"/>
    <property type="molecule type" value="Genomic_DNA"/>
</dbReference>
<dbReference type="InterPro" id="IPR002724">
    <property type="entry name" value="Pyruvoyl-dep_arg_deCO2ase"/>
</dbReference>
<evidence type="ECO:0000256" key="3">
    <source>
        <dbReference type="ARBA" id="ARBA00012426"/>
    </source>
</evidence>
<dbReference type="Pfam" id="PF01862">
    <property type="entry name" value="PvlArgDC"/>
    <property type="match status" value="1"/>
</dbReference>
<evidence type="ECO:0000256" key="7">
    <source>
        <dbReference type="ARBA" id="ARBA00049309"/>
    </source>
</evidence>
<evidence type="ECO:0000256" key="6">
    <source>
        <dbReference type="ARBA" id="ARBA00023317"/>
    </source>
</evidence>
<evidence type="ECO:0000256" key="5">
    <source>
        <dbReference type="ARBA" id="ARBA00023239"/>
    </source>
</evidence>
<evidence type="ECO:0000256" key="1">
    <source>
        <dbReference type="ARBA" id="ARBA00001928"/>
    </source>
</evidence>
<dbReference type="SFLD" id="SFLDG01170">
    <property type="entry name" value="Pyruvoyl-dependent_arginine_de"/>
    <property type="match status" value="1"/>
</dbReference>
<gene>
    <name evidence="8" type="ORF">ACFQKE_08980</name>
</gene>
<proteinExistence type="inferred from homology"/>
<evidence type="ECO:0000256" key="4">
    <source>
        <dbReference type="ARBA" id="ARBA00022793"/>
    </source>
</evidence>
<dbReference type="GO" id="GO:0008792">
    <property type="term" value="F:arginine decarboxylase activity"/>
    <property type="evidence" value="ECO:0007669"/>
    <property type="project" value="UniProtKB-EC"/>
</dbReference>
<dbReference type="RefSeq" id="WP_379703648.1">
    <property type="nucleotide sequence ID" value="NZ_JBHTAT010000001.1"/>
</dbReference>
<dbReference type="AlphaFoldDB" id="A0ABD5ZYH6"/>
<dbReference type="InterPro" id="IPR016105">
    <property type="entry name" value="Pyr-dep_his/arg-deCO2ase_sand"/>
</dbReference>
<reference evidence="8 9" key="1">
    <citation type="journal article" date="2019" name="Int. J. Syst. Evol. Microbiol.">
        <title>The Global Catalogue of Microorganisms (GCM) 10K type strain sequencing project: providing services to taxonomists for standard genome sequencing and annotation.</title>
        <authorList>
            <consortium name="The Broad Institute Genomics Platform"/>
            <consortium name="The Broad Institute Genome Sequencing Center for Infectious Disease"/>
            <person name="Wu L."/>
            <person name="Ma J."/>
        </authorList>
    </citation>
    <scope>NUCLEOTIDE SEQUENCE [LARGE SCALE GENOMIC DNA]</scope>
    <source>
        <strain evidence="8 9">GX21</strain>
    </source>
</reference>
<dbReference type="InterPro" id="IPR016104">
    <property type="entry name" value="Pyr-dep_his/arg-deCO2ase"/>
</dbReference>
<keyword evidence="9" id="KW-1185">Reference proteome</keyword>
<keyword evidence="4" id="KW-0210">Decarboxylase</keyword>
<evidence type="ECO:0000256" key="2">
    <source>
        <dbReference type="ARBA" id="ARBA00007412"/>
    </source>
</evidence>
<organism evidence="8 9">
    <name type="scientific">Haloplanus litoreus</name>
    <dbReference type="NCBI Taxonomy" id="767515"/>
    <lineage>
        <taxon>Archaea</taxon>
        <taxon>Methanobacteriati</taxon>
        <taxon>Methanobacteriota</taxon>
        <taxon>Stenosarchaea group</taxon>
        <taxon>Halobacteria</taxon>
        <taxon>Halobacteriales</taxon>
        <taxon>Haloferacaceae</taxon>
        <taxon>Haloplanus</taxon>
    </lineage>
</organism>
<protein>
    <recommendedName>
        <fullName evidence="3">arginine decarboxylase</fullName>
        <ecNumber evidence="3">4.1.1.19</ecNumber>
    </recommendedName>
</protein>
<keyword evidence="6" id="KW-0670">Pyruvate</keyword>
<evidence type="ECO:0000313" key="8">
    <source>
        <dbReference type="EMBL" id="MFC7255421.1"/>
    </source>
</evidence>
<comment type="catalytic activity">
    <reaction evidence="7">
        <text>L-arginine + H(+) = agmatine + CO2</text>
        <dbReference type="Rhea" id="RHEA:17641"/>
        <dbReference type="ChEBI" id="CHEBI:15378"/>
        <dbReference type="ChEBI" id="CHEBI:16526"/>
        <dbReference type="ChEBI" id="CHEBI:32682"/>
        <dbReference type="ChEBI" id="CHEBI:58145"/>
        <dbReference type="EC" id="4.1.1.19"/>
    </reaction>
</comment>
<name>A0ABD5ZYH6_9EURY</name>
<comment type="cofactor">
    <cofactor evidence="1">
        <name>pyruvate</name>
        <dbReference type="ChEBI" id="CHEBI:15361"/>
    </cofactor>
</comment>
<dbReference type="GeneID" id="96953780"/>
<dbReference type="EC" id="4.1.1.19" evidence="3"/>
<accession>A0ABD5ZYH6</accession>